<dbReference type="OrthoDB" id="5342093at2759"/>
<sequence length="283" mass="31967">MSRTPLLLQNAPPGYPRLAAFISMDKEHAIFRKFQMLNCRNLIYLQSEVTSLETQLLRVDETLEKSSVDDLRSWPAFGSDPERLRLVERISNALEKYNNALIQYQQVLHMQSPTPSSISGLQRWLQETDPIIDNASDYLEKRIPEGDIKHRKVYPETMDLVSLDQNVDSKLGKVLRSSLLKFLIFRDIIYLKDGKNFIIFFPGKKVDKIVAAIAVFFAVILTVAAVVALSYEKRAPVRLGLIGMFTFLVASMMALSGARKSEVMMGTIGYVAILVVFVSSSKD</sequence>
<accession>A0A6A6R1B3</accession>
<keyword evidence="1" id="KW-0812">Transmembrane</keyword>
<reference evidence="3" key="1">
    <citation type="journal article" date="2020" name="Stud. Mycol.">
        <title>101 Dothideomycetes genomes: a test case for predicting lifestyles and emergence of pathogens.</title>
        <authorList>
            <person name="Haridas S."/>
            <person name="Albert R."/>
            <person name="Binder M."/>
            <person name="Bloem J."/>
            <person name="Labutti K."/>
            <person name="Salamov A."/>
            <person name="Andreopoulos B."/>
            <person name="Baker S."/>
            <person name="Barry K."/>
            <person name="Bills G."/>
            <person name="Bluhm B."/>
            <person name="Cannon C."/>
            <person name="Castanera R."/>
            <person name="Culley D."/>
            <person name="Daum C."/>
            <person name="Ezra D."/>
            <person name="Gonzalez J."/>
            <person name="Henrissat B."/>
            <person name="Kuo A."/>
            <person name="Liang C."/>
            <person name="Lipzen A."/>
            <person name="Lutzoni F."/>
            <person name="Magnuson J."/>
            <person name="Mondo S."/>
            <person name="Nolan M."/>
            <person name="Ohm R."/>
            <person name="Pangilinan J."/>
            <person name="Park H.-J."/>
            <person name="Ramirez L."/>
            <person name="Alfaro M."/>
            <person name="Sun H."/>
            <person name="Tritt A."/>
            <person name="Yoshinaga Y."/>
            <person name="Zwiers L.-H."/>
            <person name="Turgeon B."/>
            <person name="Goodwin S."/>
            <person name="Spatafora J."/>
            <person name="Crous P."/>
            <person name="Grigoriev I."/>
        </authorList>
    </citation>
    <scope>NUCLEOTIDE SEQUENCE</scope>
    <source>
        <strain evidence="3">CBS 269.34</strain>
    </source>
</reference>
<proteinExistence type="predicted"/>
<dbReference type="PANTHER" id="PTHR34502:SF5">
    <property type="entry name" value="DUF6594 DOMAIN-CONTAINING PROTEIN"/>
    <property type="match status" value="1"/>
</dbReference>
<evidence type="ECO:0000313" key="3">
    <source>
        <dbReference type="EMBL" id="KAF2498495.1"/>
    </source>
</evidence>
<evidence type="ECO:0000313" key="4">
    <source>
        <dbReference type="Proteomes" id="UP000799750"/>
    </source>
</evidence>
<dbReference type="EMBL" id="MU004185">
    <property type="protein sequence ID" value="KAF2498495.1"/>
    <property type="molecule type" value="Genomic_DNA"/>
</dbReference>
<dbReference type="Pfam" id="PF20237">
    <property type="entry name" value="DUF6594"/>
    <property type="match status" value="1"/>
</dbReference>
<evidence type="ECO:0000259" key="2">
    <source>
        <dbReference type="Pfam" id="PF20237"/>
    </source>
</evidence>
<organism evidence="3 4">
    <name type="scientific">Lophium mytilinum</name>
    <dbReference type="NCBI Taxonomy" id="390894"/>
    <lineage>
        <taxon>Eukaryota</taxon>
        <taxon>Fungi</taxon>
        <taxon>Dikarya</taxon>
        <taxon>Ascomycota</taxon>
        <taxon>Pezizomycotina</taxon>
        <taxon>Dothideomycetes</taxon>
        <taxon>Pleosporomycetidae</taxon>
        <taxon>Mytilinidiales</taxon>
        <taxon>Mytilinidiaceae</taxon>
        <taxon>Lophium</taxon>
    </lineage>
</organism>
<dbReference type="AlphaFoldDB" id="A0A6A6R1B3"/>
<gene>
    <name evidence="3" type="ORF">BU16DRAFT_558551</name>
</gene>
<keyword evidence="1" id="KW-0472">Membrane</keyword>
<evidence type="ECO:0000256" key="1">
    <source>
        <dbReference type="SAM" id="Phobius"/>
    </source>
</evidence>
<feature type="transmembrane region" description="Helical" evidence="1">
    <location>
        <begin position="237"/>
        <end position="256"/>
    </location>
</feature>
<name>A0A6A6R1B3_9PEZI</name>
<feature type="transmembrane region" description="Helical" evidence="1">
    <location>
        <begin position="209"/>
        <end position="231"/>
    </location>
</feature>
<keyword evidence="4" id="KW-1185">Reference proteome</keyword>
<dbReference type="InterPro" id="IPR046529">
    <property type="entry name" value="DUF6594"/>
</dbReference>
<protein>
    <recommendedName>
        <fullName evidence="2">DUF6594 domain-containing protein</fullName>
    </recommendedName>
</protein>
<feature type="transmembrane region" description="Helical" evidence="1">
    <location>
        <begin position="263"/>
        <end position="280"/>
    </location>
</feature>
<feature type="domain" description="DUF6594" evidence="2">
    <location>
        <begin position="15"/>
        <end position="275"/>
    </location>
</feature>
<dbReference type="Proteomes" id="UP000799750">
    <property type="component" value="Unassembled WGS sequence"/>
</dbReference>
<keyword evidence="1" id="KW-1133">Transmembrane helix</keyword>
<dbReference type="PANTHER" id="PTHR34502">
    <property type="entry name" value="DUF6594 DOMAIN-CONTAINING PROTEIN-RELATED"/>
    <property type="match status" value="1"/>
</dbReference>